<dbReference type="GO" id="GO:0003676">
    <property type="term" value="F:nucleic acid binding"/>
    <property type="evidence" value="ECO:0007669"/>
    <property type="project" value="InterPro"/>
</dbReference>
<reference evidence="2" key="2">
    <citation type="journal article" date="2023" name="Science">
        <title>Genomic signatures of disease resistance in endangered staghorn corals.</title>
        <authorList>
            <person name="Vollmer S.V."/>
            <person name="Selwyn J.D."/>
            <person name="Despard B.A."/>
            <person name="Roesel C.L."/>
        </authorList>
    </citation>
    <scope>NUCLEOTIDE SEQUENCE</scope>
    <source>
        <strain evidence="2">K2</strain>
    </source>
</reference>
<feature type="domain" description="DUF5641" evidence="1">
    <location>
        <begin position="108"/>
        <end position="205"/>
    </location>
</feature>
<dbReference type="Pfam" id="PF18701">
    <property type="entry name" value="DUF5641"/>
    <property type="match status" value="1"/>
</dbReference>
<sequence>MDDRAIQSYLATEACNWIFNAPHASHAGRVWERMIGVTRRILDSVLAELGPKRLTHEVLKTLMAEVTAIVNARPVLPVPSDPEMPEILTPVTLLTQNSRAFSTDLYSKQWRQVQHLANMFWTRWHKQYLPNLQPRRKWQGETRNLKEGDLVLLHCKESPRNYWPLARITKASISTDGKVRKVEMMTAKDASTKSYTRPVTEVILLRREKDFAKMTTPLG</sequence>
<keyword evidence="3" id="KW-1185">Reference proteome</keyword>
<reference evidence="2" key="1">
    <citation type="journal article" date="2023" name="G3 (Bethesda)">
        <title>Whole genome assembly and annotation of the endangered Caribbean coral Acropora cervicornis.</title>
        <authorList>
            <person name="Selwyn J.D."/>
            <person name="Vollmer S.V."/>
        </authorList>
    </citation>
    <scope>NUCLEOTIDE SEQUENCE</scope>
    <source>
        <strain evidence="2">K2</strain>
    </source>
</reference>
<evidence type="ECO:0000259" key="1">
    <source>
        <dbReference type="Pfam" id="PF18701"/>
    </source>
</evidence>
<dbReference type="Proteomes" id="UP001249851">
    <property type="component" value="Unassembled WGS sequence"/>
</dbReference>
<gene>
    <name evidence="2" type="ORF">P5673_006874</name>
</gene>
<dbReference type="AlphaFoldDB" id="A0AAD9QWL6"/>
<dbReference type="Gene3D" id="3.30.420.10">
    <property type="entry name" value="Ribonuclease H-like superfamily/Ribonuclease H"/>
    <property type="match status" value="1"/>
</dbReference>
<dbReference type="InterPro" id="IPR036397">
    <property type="entry name" value="RNaseH_sf"/>
</dbReference>
<dbReference type="EMBL" id="JARQWQ010000011">
    <property type="protein sequence ID" value="KAK2568829.1"/>
    <property type="molecule type" value="Genomic_DNA"/>
</dbReference>
<protein>
    <recommendedName>
        <fullName evidence="1">DUF5641 domain-containing protein</fullName>
    </recommendedName>
</protein>
<name>A0AAD9QWL6_ACRCE</name>
<dbReference type="PANTHER" id="PTHR47331:SF6">
    <property type="entry name" value="DOUBLECORTIN DOMAIN-CONTAINING PROTEIN"/>
    <property type="match status" value="1"/>
</dbReference>
<evidence type="ECO:0000313" key="3">
    <source>
        <dbReference type="Proteomes" id="UP001249851"/>
    </source>
</evidence>
<dbReference type="InterPro" id="IPR040676">
    <property type="entry name" value="DUF5641"/>
</dbReference>
<dbReference type="PANTHER" id="PTHR47331">
    <property type="entry name" value="PHD-TYPE DOMAIN-CONTAINING PROTEIN"/>
    <property type="match status" value="1"/>
</dbReference>
<accession>A0AAD9QWL6</accession>
<proteinExistence type="predicted"/>
<comment type="caution">
    <text evidence="2">The sequence shown here is derived from an EMBL/GenBank/DDBJ whole genome shotgun (WGS) entry which is preliminary data.</text>
</comment>
<evidence type="ECO:0000313" key="2">
    <source>
        <dbReference type="EMBL" id="KAK2568829.1"/>
    </source>
</evidence>
<organism evidence="2 3">
    <name type="scientific">Acropora cervicornis</name>
    <name type="common">Staghorn coral</name>
    <dbReference type="NCBI Taxonomy" id="6130"/>
    <lineage>
        <taxon>Eukaryota</taxon>
        <taxon>Metazoa</taxon>
        <taxon>Cnidaria</taxon>
        <taxon>Anthozoa</taxon>
        <taxon>Hexacorallia</taxon>
        <taxon>Scleractinia</taxon>
        <taxon>Astrocoeniina</taxon>
        <taxon>Acroporidae</taxon>
        <taxon>Acropora</taxon>
    </lineage>
</organism>